<comment type="caution">
    <text evidence="1">The sequence shown here is derived from an EMBL/GenBank/DDBJ whole genome shotgun (WGS) entry which is preliminary data.</text>
</comment>
<accession>A0ABT4RM65</accession>
<reference evidence="1" key="1">
    <citation type="submission" date="2022-10" db="EMBL/GenBank/DDBJ databases">
        <title>The WGS of Solirubrobacter sp. CPCC 204708.</title>
        <authorList>
            <person name="Jiang Z."/>
        </authorList>
    </citation>
    <scope>NUCLEOTIDE SEQUENCE</scope>
    <source>
        <strain evidence="1">CPCC 204708</strain>
    </source>
</reference>
<evidence type="ECO:0000313" key="2">
    <source>
        <dbReference type="Proteomes" id="UP001147700"/>
    </source>
</evidence>
<organism evidence="1 2">
    <name type="scientific">Solirubrobacter deserti</name>
    <dbReference type="NCBI Taxonomy" id="2282478"/>
    <lineage>
        <taxon>Bacteria</taxon>
        <taxon>Bacillati</taxon>
        <taxon>Actinomycetota</taxon>
        <taxon>Thermoleophilia</taxon>
        <taxon>Solirubrobacterales</taxon>
        <taxon>Solirubrobacteraceae</taxon>
        <taxon>Solirubrobacter</taxon>
    </lineage>
</organism>
<gene>
    <name evidence="1" type="ORF">OJ962_19325</name>
</gene>
<evidence type="ECO:0000313" key="1">
    <source>
        <dbReference type="EMBL" id="MDA0139661.1"/>
    </source>
</evidence>
<proteinExistence type="predicted"/>
<protein>
    <submittedName>
        <fullName evidence="1">Nucleotidyltransferase family protein</fullName>
    </submittedName>
</protein>
<dbReference type="InterPro" id="IPR039498">
    <property type="entry name" value="NTP_transf_5"/>
</dbReference>
<dbReference type="Proteomes" id="UP001147700">
    <property type="component" value="Unassembled WGS sequence"/>
</dbReference>
<keyword evidence="2" id="KW-1185">Reference proteome</keyword>
<dbReference type="RefSeq" id="WP_202955604.1">
    <property type="nucleotide sequence ID" value="NZ_JAPCID010000028.1"/>
</dbReference>
<sequence>MSAHAAESELARWAVSARAGRDRTRDRARGWLADADPRRLAAEVTRLGVAGASAPRLRELADERFAATLDAELAEVRAISQAAAARQRVASMAVLAALAAHEIAAVPLKGVLMAERLYGDAAARYSSDIDVLVRAQDLRPAVEVARGLGYGEPTDPVDASGLPLLHFALDGDPALELHWRVHWFETDFAARALARAEPGPVLRRADELAMLLLFYARDGLTGLRQPADIAAWWDRYGEDEVLAELRAVADEAPALADALKAGAATAARTVATPDPWDGRGAVTFAARLANWRLAGSEDRLRADASLVDIALAPRGEKLTTLRRHALISLPEMEGWHRPVAGGVVGRRIEQMTRPAKLGLRWLQASARVFRRTVRSHIR</sequence>
<name>A0ABT4RM65_9ACTN</name>
<dbReference type="EMBL" id="JAPCID010000028">
    <property type="protein sequence ID" value="MDA0139661.1"/>
    <property type="molecule type" value="Genomic_DNA"/>
</dbReference>
<dbReference type="Pfam" id="PF14907">
    <property type="entry name" value="NTP_transf_5"/>
    <property type="match status" value="1"/>
</dbReference>